<feature type="transmembrane region" description="Helical" evidence="4">
    <location>
        <begin position="165"/>
        <end position="184"/>
    </location>
</feature>
<name>A0ABU5LQV3_9SPHN</name>
<protein>
    <submittedName>
        <fullName evidence="5">MFS transporter</fullName>
    </submittedName>
</protein>
<accession>A0ABU5LQV3</accession>
<dbReference type="Pfam" id="PF07690">
    <property type="entry name" value="MFS_1"/>
    <property type="match status" value="1"/>
</dbReference>
<dbReference type="EMBL" id="JAOBTW010000009">
    <property type="protein sequence ID" value="MDZ7282277.1"/>
    <property type="molecule type" value="Genomic_DNA"/>
</dbReference>
<sequence length="225" mass="23835">MAHIRILPRQPSPENTDGYIATLRSIPVLFLRDRILLVRSLLALLIFATFSTFWTALVLPLSTPPFSYSHSQIGLFGLVGMAGALAANGAGRLADRGFGPWTSGVSLALLLASWGLIALLPVSPPLLLAGVVVLDLAVQAVHVTNQSIIFERHPEAGNRLLGGYMVFYSIGSALGASTSTMAYAQAGWSGVSMLGAAFSAAALLFWGATLHLPLHRREALCGKDQ</sequence>
<keyword evidence="6" id="KW-1185">Reference proteome</keyword>
<keyword evidence="3 4" id="KW-0472">Membrane</keyword>
<evidence type="ECO:0000256" key="4">
    <source>
        <dbReference type="SAM" id="Phobius"/>
    </source>
</evidence>
<dbReference type="PANTHER" id="PTHR42910">
    <property type="entry name" value="TRANSPORTER SCO4007-RELATED"/>
    <property type="match status" value="1"/>
</dbReference>
<evidence type="ECO:0000313" key="6">
    <source>
        <dbReference type="Proteomes" id="UP001292182"/>
    </source>
</evidence>
<feature type="transmembrane region" description="Helical" evidence="4">
    <location>
        <begin position="41"/>
        <end position="61"/>
    </location>
</feature>
<evidence type="ECO:0000313" key="5">
    <source>
        <dbReference type="EMBL" id="MDZ7282277.1"/>
    </source>
</evidence>
<dbReference type="RefSeq" id="WP_219018773.1">
    <property type="nucleotide sequence ID" value="NZ_CP079203.1"/>
</dbReference>
<keyword evidence="2 4" id="KW-1133">Transmembrane helix</keyword>
<feature type="transmembrane region" description="Helical" evidence="4">
    <location>
        <begin position="73"/>
        <end position="91"/>
    </location>
</feature>
<organism evidence="5 6">
    <name type="scientific">Sphingomonas sanguinis</name>
    <dbReference type="NCBI Taxonomy" id="33051"/>
    <lineage>
        <taxon>Bacteria</taxon>
        <taxon>Pseudomonadati</taxon>
        <taxon>Pseudomonadota</taxon>
        <taxon>Alphaproteobacteria</taxon>
        <taxon>Sphingomonadales</taxon>
        <taxon>Sphingomonadaceae</taxon>
        <taxon>Sphingomonas</taxon>
    </lineage>
</organism>
<keyword evidence="1 4" id="KW-0812">Transmembrane</keyword>
<gene>
    <name evidence="5" type="ORF">N4G62_09585</name>
</gene>
<evidence type="ECO:0000256" key="3">
    <source>
        <dbReference type="ARBA" id="ARBA00023136"/>
    </source>
</evidence>
<feature type="transmembrane region" description="Helical" evidence="4">
    <location>
        <begin position="98"/>
        <end position="120"/>
    </location>
</feature>
<evidence type="ECO:0000256" key="2">
    <source>
        <dbReference type="ARBA" id="ARBA00022989"/>
    </source>
</evidence>
<dbReference type="PANTHER" id="PTHR42910:SF1">
    <property type="entry name" value="MAJOR FACILITATOR SUPERFAMILY (MFS) PROFILE DOMAIN-CONTAINING PROTEIN"/>
    <property type="match status" value="1"/>
</dbReference>
<dbReference type="InterPro" id="IPR011701">
    <property type="entry name" value="MFS"/>
</dbReference>
<comment type="caution">
    <text evidence="5">The sequence shown here is derived from an EMBL/GenBank/DDBJ whole genome shotgun (WGS) entry which is preliminary data.</text>
</comment>
<evidence type="ECO:0000256" key="1">
    <source>
        <dbReference type="ARBA" id="ARBA00022692"/>
    </source>
</evidence>
<reference evidence="6" key="1">
    <citation type="submission" date="2023-07" db="EMBL/GenBank/DDBJ databases">
        <title>Whole genome sequence analysis of rice epiphytic Sphingomonas sanguinis OsEp_Plm_15B2.</title>
        <authorList>
            <person name="Sahu K.P."/>
            <person name="Asharani P."/>
            <person name="Reddy B."/>
            <person name="Kumar A."/>
        </authorList>
    </citation>
    <scope>NUCLEOTIDE SEQUENCE [LARGE SCALE GENOMIC DNA]</scope>
    <source>
        <strain evidence="6">OsEp_Plm_15B2</strain>
    </source>
</reference>
<feature type="transmembrane region" description="Helical" evidence="4">
    <location>
        <begin position="190"/>
        <end position="208"/>
    </location>
</feature>
<proteinExistence type="predicted"/>
<dbReference type="Proteomes" id="UP001292182">
    <property type="component" value="Unassembled WGS sequence"/>
</dbReference>
<feature type="transmembrane region" description="Helical" evidence="4">
    <location>
        <begin position="126"/>
        <end position="144"/>
    </location>
</feature>